<dbReference type="AlphaFoldDB" id="A0A445EPK0"/>
<keyword evidence="5" id="KW-1185">Reference proteome</keyword>
<feature type="region of interest" description="Disordered" evidence="2">
    <location>
        <begin position="88"/>
        <end position="111"/>
    </location>
</feature>
<keyword evidence="1" id="KW-0479">Metal-binding</keyword>
<evidence type="ECO:0000256" key="2">
    <source>
        <dbReference type="SAM" id="MobiDB-lite"/>
    </source>
</evidence>
<comment type="caution">
    <text evidence="4">The sequence shown here is derived from an EMBL/GenBank/DDBJ whole genome shotgun (WGS) entry which is preliminary data.</text>
</comment>
<dbReference type="PANTHER" id="PTHR47718">
    <property type="entry name" value="OS01G0519700 PROTEIN"/>
    <property type="match status" value="1"/>
</dbReference>
<proteinExistence type="predicted"/>
<dbReference type="STRING" id="3818.A0A445EPK0"/>
<dbReference type="Pfam" id="PF10551">
    <property type="entry name" value="MULE"/>
    <property type="match status" value="1"/>
</dbReference>
<dbReference type="InterPro" id="IPR004330">
    <property type="entry name" value="FAR1_DNA_bnd_dom"/>
</dbReference>
<dbReference type="Pfam" id="PF03101">
    <property type="entry name" value="FAR1"/>
    <property type="match status" value="1"/>
</dbReference>
<sequence length="922" mass="105131">MASPSPSMERRSEIVFEVHPTILRVSLNYRVVAVWHRVAGDEDTTWGEADHGVGSVEGEGFAGLESYEYDLQEDETKNDHPVEGERYAGMESDENDFQEDDTEHDRHAEADVDNGDAVELEDGLDGARGMSENYAEDEFYAVDSAESIGWIDFLNLSAEDVLRFNFADVDIAFEFYQQYAKHHGFGARRSRSGKRGELRIRQEFVCHRQGFQSPKFYSMPNRQKRPRAETRCGCSARMLLRMDDESGRWHVAFFSDAHNHHVLELRFSSMLPGHRRMSEADIQQMNDMRKGGIGVSRIHGFMASLAGGYHNVPYTTRNMHNANDPALYYKEVVDGEGVLQHLFCCDGTSQIDYQVFGDVVAFDATYKKNVYLSPLVVFSGVNHHNQTVVFATALVADEKEETYVWLLQQLQTSMKGKAPVSIITDGDRQMKSAIEQVFPEAHHRLCTWHLLRNATSNIGKPKFTRMFRDCMLGDYEVGTFQRKWFEMLEKFGVADKRWVQDMYERRHSWATAHIRGKFFTGFRTTSRCEGLHAVISRYVKSRYSYTEFLRHFRRCLMFVRAKEVEADFECAKGDPVMTTNLKQLERSAADNYTRAIFYLFVPILDRACVMRVVDSEDNGSYFIHTVSRYGTPGKEWRVVATSDTREVRCTCMRMESFGVPCEHIIAVLVLNNVHEIPRSLILPRWTKDAKLVAVESMGVIWDSVQLTQHWCLMDWYRKVCKIACHSTEKFQFARDIAVLMLKHFENEDAGNSSFQQEGPPTEGGRPPARNPPRRNTKGNGAHGGKKTQRCRLCREVGHNRTTCPECHTMEPSSSVAEDMDSMDTDMVYNNLSGDLYATAEIPSFKCSDSDTHAGFANSDFAGTKTSGPISPFLTGIQDVYGLSGVMRIAANRLSKLMYYYSVVVHRFVEPDMVVRGIFTAIL</sequence>
<dbReference type="InterPro" id="IPR018289">
    <property type="entry name" value="MULE_transposase_dom"/>
</dbReference>
<name>A0A445EPK0_ARAHY</name>
<dbReference type="PROSITE" id="PS50966">
    <property type="entry name" value="ZF_SWIM"/>
    <property type="match status" value="1"/>
</dbReference>
<dbReference type="PANTHER" id="PTHR47718:SF15">
    <property type="entry name" value="PROTEIN FAR1-RELATED SEQUENCE 5-LIKE"/>
    <property type="match status" value="1"/>
</dbReference>
<feature type="compositionally biased region" description="Polar residues" evidence="2">
    <location>
        <begin position="749"/>
        <end position="758"/>
    </location>
</feature>
<dbReference type="InterPro" id="IPR007527">
    <property type="entry name" value="Znf_SWIM"/>
</dbReference>
<evidence type="ECO:0000256" key="1">
    <source>
        <dbReference type="PROSITE-ProRule" id="PRU00325"/>
    </source>
</evidence>
<protein>
    <recommendedName>
        <fullName evidence="3">SWIM-type domain-containing protein</fullName>
    </recommendedName>
</protein>
<gene>
    <name evidence="4" type="ORF">Ahy_A01g001855</name>
</gene>
<keyword evidence="1" id="KW-0862">Zinc</keyword>
<feature type="domain" description="SWIM-type" evidence="3">
    <location>
        <begin position="636"/>
        <end position="672"/>
    </location>
</feature>
<organism evidence="4 5">
    <name type="scientific">Arachis hypogaea</name>
    <name type="common">Peanut</name>
    <dbReference type="NCBI Taxonomy" id="3818"/>
    <lineage>
        <taxon>Eukaryota</taxon>
        <taxon>Viridiplantae</taxon>
        <taxon>Streptophyta</taxon>
        <taxon>Embryophyta</taxon>
        <taxon>Tracheophyta</taxon>
        <taxon>Spermatophyta</taxon>
        <taxon>Magnoliopsida</taxon>
        <taxon>eudicotyledons</taxon>
        <taxon>Gunneridae</taxon>
        <taxon>Pentapetalae</taxon>
        <taxon>rosids</taxon>
        <taxon>fabids</taxon>
        <taxon>Fabales</taxon>
        <taxon>Fabaceae</taxon>
        <taxon>Papilionoideae</taxon>
        <taxon>50 kb inversion clade</taxon>
        <taxon>dalbergioids sensu lato</taxon>
        <taxon>Dalbergieae</taxon>
        <taxon>Pterocarpus clade</taxon>
        <taxon>Arachis</taxon>
    </lineage>
</organism>
<evidence type="ECO:0000313" key="5">
    <source>
        <dbReference type="Proteomes" id="UP000289738"/>
    </source>
</evidence>
<dbReference type="GO" id="GO:0008270">
    <property type="term" value="F:zinc ion binding"/>
    <property type="evidence" value="ECO:0007669"/>
    <property type="project" value="UniProtKB-KW"/>
</dbReference>
<reference evidence="4 5" key="1">
    <citation type="submission" date="2019-01" db="EMBL/GenBank/DDBJ databases">
        <title>Sequencing of cultivated peanut Arachis hypogaea provides insights into genome evolution and oil improvement.</title>
        <authorList>
            <person name="Chen X."/>
        </authorList>
    </citation>
    <scope>NUCLEOTIDE SEQUENCE [LARGE SCALE GENOMIC DNA]</scope>
    <source>
        <strain evidence="5">cv. Fuhuasheng</strain>
        <tissue evidence="4">Leaves</tissue>
    </source>
</reference>
<dbReference type="EMBL" id="SDMP01000001">
    <property type="protein sequence ID" value="RYR77405.1"/>
    <property type="molecule type" value="Genomic_DNA"/>
</dbReference>
<dbReference type="Proteomes" id="UP000289738">
    <property type="component" value="Chromosome A01"/>
</dbReference>
<evidence type="ECO:0000259" key="3">
    <source>
        <dbReference type="PROSITE" id="PS50966"/>
    </source>
</evidence>
<evidence type="ECO:0000313" key="4">
    <source>
        <dbReference type="EMBL" id="RYR77405.1"/>
    </source>
</evidence>
<dbReference type="Pfam" id="PF04434">
    <property type="entry name" value="SWIM"/>
    <property type="match status" value="1"/>
</dbReference>
<feature type="region of interest" description="Disordered" evidence="2">
    <location>
        <begin position="749"/>
        <end position="786"/>
    </location>
</feature>
<accession>A0A445EPK0</accession>
<feature type="compositionally biased region" description="Acidic residues" evidence="2">
    <location>
        <begin position="91"/>
        <end position="102"/>
    </location>
</feature>
<keyword evidence="1" id="KW-0863">Zinc-finger</keyword>